<dbReference type="SMART" id="SM00382">
    <property type="entry name" value="AAA"/>
    <property type="match status" value="1"/>
</dbReference>
<gene>
    <name evidence="6" type="ORF">L2W38_07895</name>
</gene>
<keyword evidence="3" id="KW-0547">Nucleotide-binding</keyword>
<keyword evidence="7" id="KW-1185">Reference proteome</keyword>
<dbReference type="Pfam" id="PF08352">
    <property type="entry name" value="oligo_HPY"/>
    <property type="match status" value="1"/>
</dbReference>
<dbReference type="InterPro" id="IPR050319">
    <property type="entry name" value="ABC_transp_ATP-bind"/>
</dbReference>
<dbReference type="PANTHER" id="PTHR43776:SF7">
    <property type="entry name" value="D,D-DIPEPTIDE TRANSPORT ATP-BINDING PROTEIN DDPF-RELATED"/>
    <property type="match status" value="1"/>
</dbReference>
<dbReference type="InterPro" id="IPR027417">
    <property type="entry name" value="P-loop_NTPase"/>
</dbReference>
<evidence type="ECO:0000313" key="6">
    <source>
        <dbReference type="EMBL" id="MCF4142736.1"/>
    </source>
</evidence>
<dbReference type="PANTHER" id="PTHR43776">
    <property type="entry name" value="TRANSPORT ATP-BINDING PROTEIN"/>
    <property type="match status" value="1"/>
</dbReference>
<accession>A0ABS9EQD4</accession>
<dbReference type="Proteomes" id="UP001200430">
    <property type="component" value="Unassembled WGS sequence"/>
</dbReference>
<evidence type="ECO:0000313" key="7">
    <source>
        <dbReference type="Proteomes" id="UP001200430"/>
    </source>
</evidence>
<proteinExistence type="inferred from homology"/>
<dbReference type="GO" id="GO:0005524">
    <property type="term" value="F:ATP binding"/>
    <property type="evidence" value="ECO:0007669"/>
    <property type="project" value="UniProtKB-KW"/>
</dbReference>
<dbReference type="SUPFAM" id="SSF52540">
    <property type="entry name" value="P-loop containing nucleoside triphosphate hydrolases"/>
    <property type="match status" value="1"/>
</dbReference>
<dbReference type="InterPro" id="IPR013563">
    <property type="entry name" value="Oligopep_ABC_C"/>
</dbReference>
<feature type="domain" description="ABC transporter" evidence="5">
    <location>
        <begin position="4"/>
        <end position="255"/>
    </location>
</feature>
<keyword evidence="4 6" id="KW-0067">ATP-binding</keyword>
<evidence type="ECO:0000256" key="3">
    <source>
        <dbReference type="ARBA" id="ARBA00022741"/>
    </source>
</evidence>
<evidence type="ECO:0000256" key="4">
    <source>
        <dbReference type="ARBA" id="ARBA00022840"/>
    </source>
</evidence>
<protein>
    <submittedName>
        <fullName evidence="6">ABC transporter ATP-binding protein</fullName>
    </submittedName>
</protein>
<evidence type="ECO:0000256" key="1">
    <source>
        <dbReference type="ARBA" id="ARBA00005417"/>
    </source>
</evidence>
<dbReference type="InterPro" id="IPR017871">
    <property type="entry name" value="ABC_transporter-like_CS"/>
</dbReference>
<reference evidence="6 7" key="1">
    <citation type="submission" date="2022-01" db="EMBL/GenBank/DDBJ databases">
        <title>Dethiosulfovibrio faecalis sp. nov., a novel proteolytic, non-sulfur-reducing bacterium isolated from a marine aquaculture solid waste bioreactor.</title>
        <authorList>
            <person name="Grabowski S."/>
            <person name="Apolinario E."/>
            <person name="Schneider N."/>
            <person name="Marshall C.W."/>
            <person name="Sowers K.R."/>
        </authorList>
    </citation>
    <scope>NUCLEOTIDE SEQUENCE [LARGE SCALE GENOMIC DNA]</scope>
    <source>
        <strain evidence="6 7">DSM 12537</strain>
    </source>
</reference>
<comment type="caution">
    <text evidence="6">The sequence shown here is derived from an EMBL/GenBank/DDBJ whole genome shotgun (WGS) entry which is preliminary data.</text>
</comment>
<name>A0ABS9EQD4_9BACT</name>
<dbReference type="Pfam" id="PF00005">
    <property type="entry name" value="ABC_tran"/>
    <property type="match status" value="1"/>
</dbReference>
<sequence length="321" mass="36039">MPIVEVSNLKKHFPIDKGIVFPKVVGHVKAVDGVSFSIPEGETLGLVGESGSGKSTAGNMILRLLSPTSGDVLYRGRSVLEMDEAELHRFRSKAQMVFQNPFASLNPRMIVRDIVGRVLKVHGVRDENDISDRVLKILLEVGLKEEHMTRYPHEFSGGQRQRIAVARALISDPDFIVLDEPTSALDVSVQAQILNLFKDLQSERGLTYLFISHDLSVIRHISHRVAVLYLGKMMEYASKRDLFSSPLHPYTRALLESIPKPYVTGEDIEDKVIKGDIPSPIDPPAGCRFHTRCPEACERCRDEEPAWREVREGHFVACHRV</sequence>
<dbReference type="InterPro" id="IPR003593">
    <property type="entry name" value="AAA+_ATPase"/>
</dbReference>
<keyword evidence="2" id="KW-0813">Transport</keyword>
<dbReference type="Gene3D" id="3.40.50.300">
    <property type="entry name" value="P-loop containing nucleotide triphosphate hydrolases"/>
    <property type="match status" value="1"/>
</dbReference>
<dbReference type="NCBIfam" id="TIGR01727">
    <property type="entry name" value="oligo_HPY"/>
    <property type="match status" value="1"/>
</dbReference>
<dbReference type="RefSeq" id="WP_236099458.1">
    <property type="nucleotide sequence ID" value="NZ_JAKGUD010000007.1"/>
</dbReference>
<dbReference type="PROSITE" id="PS00211">
    <property type="entry name" value="ABC_TRANSPORTER_1"/>
    <property type="match status" value="1"/>
</dbReference>
<dbReference type="EMBL" id="JAKGUD010000007">
    <property type="protein sequence ID" value="MCF4142736.1"/>
    <property type="molecule type" value="Genomic_DNA"/>
</dbReference>
<evidence type="ECO:0000259" key="5">
    <source>
        <dbReference type="PROSITE" id="PS50893"/>
    </source>
</evidence>
<evidence type="ECO:0000256" key="2">
    <source>
        <dbReference type="ARBA" id="ARBA00022448"/>
    </source>
</evidence>
<dbReference type="PROSITE" id="PS50893">
    <property type="entry name" value="ABC_TRANSPORTER_2"/>
    <property type="match status" value="1"/>
</dbReference>
<dbReference type="CDD" id="cd03257">
    <property type="entry name" value="ABC_NikE_OppD_transporters"/>
    <property type="match status" value="1"/>
</dbReference>
<dbReference type="InterPro" id="IPR003439">
    <property type="entry name" value="ABC_transporter-like_ATP-bd"/>
</dbReference>
<comment type="similarity">
    <text evidence="1">Belongs to the ABC transporter superfamily.</text>
</comment>
<organism evidence="6 7">
    <name type="scientific">Dethiosulfovibrio marinus</name>
    <dbReference type="NCBI Taxonomy" id="133532"/>
    <lineage>
        <taxon>Bacteria</taxon>
        <taxon>Thermotogati</taxon>
        <taxon>Synergistota</taxon>
        <taxon>Synergistia</taxon>
        <taxon>Synergistales</taxon>
        <taxon>Dethiosulfovibrionaceae</taxon>
        <taxon>Dethiosulfovibrio</taxon>
    </lineage>
</organism>